<organism evidence="1">
    <name type="scientific">uncultured bacterium IN-02</name>
    <dbReference type="NCBI Taxonomy" id="1805580"/>
    <lineage>
        <taxon>Bacteria</taxon>
        <taxon>environmental samples</taxon>
    </lineage>
</organism>
<reference evidence="1" key="2">
    <citation type="submission" date="2016-02" db="EMBL/GenBank/DDBJ databases">
        <authorList>
            <person name="Wen L."/>
            <person name="He K."/>
            <person name="Yang H."/>
        </authorList>
    </citation>
    <scope>NUCLEOTIDE SEQUENCE</scope>
</reference>
<dbReference type="AlphaFoldDB" id="A0A142BVJ6"/>
<evidence type="ECO:0000313" key="1">
    <source>
        <dbReference type="EMBL" id="AMP42134.1"/>
    </source>
</evidence>
<sequence>MKYMTDREIDRLSGAAGQRLAAEPKAEIVIALADDGQNAPWEGGLNGYFFRIPRGVPVQVPESLAQLIRENERVTELSRGSVREYSAGRGKRLGA</sequence>
<dbReference type="EMBL" id="KU736867">
    <property type="protein sequence ID" value="AMP42134.1"/>
    <property type="molecule type" value="Genomic_DNA"/>
</dbReference>
<name>A0A142BVJ6_9BACT</name>
<accession>A0A142BVJ6</accession>
<proteinExistence type="predicted"/>
<protein>
    <submittedName>
        <fullName evidence="1">Uncharacterized protein</fullName>
    </submittedName>
</protein>
<reference evidence="1" key="1">
    <citation type="journal article" date="2016" name="Appl. Environ. Microbiol.">
        <title>Diversity of the Tetracycline Mobilome within a Chinese Pig Manure Sample.</title>
        <authorList>
            <person name="Leclercq S.O."/>
            <person name="Wang C."/>
            <person name="Zhu Y."/>
            <person name="Wu H."/>
            <person name="Du X."/>
            <person name="Liu Z."/>
            <person name="Feng J."/>
        </authorList>
    </citation>
    <scope>NUCLEOTIDE SEQUENCE</scope>
</reference>